<name>A0A0F4SSI3_PSEFL</name>
<evidence type="ECO:0000313" key="4">
    <source>
        <dbReference type="EMBL" id="KJZ34864.1"/>
    </source>
</evidence>
<proteinExistence type="inferred from homology"/>
<sequence length="261" mass="26896">MKLAGKTAFITGGNSGLGLATAKLFIAEGAKVAITGRSQKTLDEAREALGPNLLAIKADLADVKEIERAVETAVAAFGKLDIVFANAGVAGLTPVGSTSLETFQNIIQTNLTGTFFTVQAAEPHLNPGASIILNGSVHAEMGWPGYSAYAATKGAVRSMTRVMAAEFAPRGIRVNQITPGAARTPVWNPLASNSAEMDVLEEKLKTTIPLGRIGEAEEVATVALFLASSDSSNVVGAEIVVDGGATGSPLGAPAHRKNWEA</sequence>
<feature type="domain" description="Ketoreductase" evidence="3">
    <location>
        <begin position="6"/>
        <end position="180"/>
    </location>
</feature>
<dbReference type="GO" id="GO:0016491">
    <property type="term" value="F:oxidoreductase activity"/>
    <property type="evidence" value="ECO:0007669"/>
    <property type="project" value="UniProtKB-KW"/>
</dbReference>
<dbReference type="PRINTS" id="PR00080">
    <property type="entry name" value="SDRFAMILY"/>
</dbReference>
<evidence type="ECO:0000259" key="3">
    <source>
        <dbReference type="SMART" id="SM00822"/>
    </source>
</evidence>
<comment type="similarity">
    <text evidence="1">Belongs to the short-chain dehydrogenases/reductases (SDR) family.</text>
</comment>
<dbReference type="InterPro" id="IPR002347">
    <property type="entry name" value="SDR_fam"/>
</dbReference>
<dbReference type="Proteomes" id="UP000033500">
    <property type="component" value="Unassembled WGS sequence"/>
</dbReference>
<comment type="caution">
    <text evidence="4">The sequence shown here is derived from an EMBL/GenBank/DDBJ whole genome shotgun (WGS) entry which is preliminary data.</text>
</comment>
<dbReference type="PRINTS" id="PR00081">
    <property type="entry name" value="GDHRDH"/>
</dbReference>
<accession>A0A0F4SSI3</accession>
<dbReference type="SMART" id="SM00822">
    <property type="entry name" value="PKS_KR"/>
    <property type="match status" value="1"/>
</dbReference>
<dbReference type="EMBL" id="LACD01000041">
    <property type="protein sequence ID" value="KJZ34864.1"/>
    <property type="molecule type" value="Genomic_DNA"/>
</dbReference>
<dbReference type="PATRIC" id="fig|294.131.peg.5006"/>
<dbReference type="SUPFAM" id="SSF51735">
    <property type="entry name" value="NAD(P)-binding Rossmann-fold domains"/>
    <property type="match status" value="1"/>
</dbReference>
<keyword evidence="2" id="KW-0560">Oxidoreductase</keyword>
<dbReference type="CDD" id="cd05233">
    <property type="entry name" value="SDR_c"/>
    <property type="match status" value="1"/>
</dbReference>
<reference evidence="4 5" key="1">
    <citation type="submission" date="2015-03" db="EMBL/GenBank/DDBJ databases">
        <title>Comparative genomics of Pseudomonas insights into diversity of traits involved in vanlence and defense.</title>
        <authorList>
            <person name="Qin Y."/>
        </authorList>
    </citation>
    <scope>NUCLEOTIDE SEQUENCE [LARGE SCALE GENOMIC DNA]</scope>
    <source>
        <strain evidence="4 5">C3</strain>
    </source>
</reference>
<gene>
    <name evidence="4" type="ORF">VC34_28285</name>
</gene>
<dbReference type="RefSeq" id="WP_046049535.1">
    <property type="nucleotide sequence ID" value="NZ_LACD01000041.1"/>
</dbReference>
<dbReference type="FunFam" id="3.40.50.720:FF:000084">
    <property type="entry name" value="Short-chain dehydrogenase reductase"/>
    <property type="match status" value="1"/>
</dbReference>
<dbReference type="PANTHER" id="PTHR43669:SF3">
    <property type="entry name" value="ALCOHOL DEHYDROGENASE, PUTATIVE (AFU_ORTHOLOGUE AFUA_3G03445)-RELATED"/>
    <property type="match status" value="1"/>
</dbReference>
<organism evidence="4 5">
    <name type="scientific">Pseudomonas fluorescens</name>
    <dbReference type="NCBI Taxonomy" id="294"/>
    <lineage>
        <taxon>Bacteria</taxon>
        <taxon>Pseudomonadati</taxon>
        <taxon>Pseudomonadota</taxon>
        <taxon>Gammaproteobacteria</taxon>
        <taxon>Pseudomonadales</taxon>
        <taxon>Pseudomonadaceae</taxon>
        <taxon>Pseudomonas</taxon>
    </lineage>
</organism>
<evidence type="ECO:0000256" key="1">
    <source>
        <dbReference type="ARBA" id="ARBA00006484"/>
    </source>
</evidence>
<dbReference type="InterPro" id="IPR036291">
    <property type="entry name" value="NAD(P)-bd_dom_sf"/>
</dbReference>
<dbReference type="Gene3D" id="3.40.50.720">
    <property type="entry name" value="NAD(P)-binding Rossmann-like Domain"/>
    <property type="match status" value="1"/>
</dbReference>
<dbReference type="PROSITE" id="PS00061">
    <property type="entry name" value="ADH_SHORT"/>
    <property type="match status" value="1"/>
</dbReference>
<dbReference type="InterPro" id="IPR020904">
    <property type="entry name" value="Sc_DH/Rdtase_CS"/>
</dbReference>
<evidence type="ECO:0000256" key="2">
    <source>
        <dbReference type="ARBA" id="ARBA00023002"/>
    </source>
</evidence>
<dbReference type="AlphaFoldDB" id="A0A0F4SSI3"/>
<evidence type="ECO:0000313" key="5">
    <source>
        <dbReference type="Proteomes" id="UP000033500"/>
    </source>
</evidence>
<dbReference type="Pfam" id="PF13561">
    <property type="entry name" value="adh_short_C2"/>
    <property type="match status" value="1"/>
</dbReference>
<protein>
    <submittedName>
        <fullName evidence="4">Short-chain dehydrogenase</fullName>
    </submittedName>
</protein>
<dbReference type="InterPro" id="IPR057326">
    <property type="entry name" value="KR_dom"/>
</dbReference>
<dbReference type="PANTHER" id="PTHR43669">
    <property type="entry name" value="5-KETO-D-GLUCONATE 5-REDUCTASE"/>
    <property type="match status" value="1"/>
</dbReference>